<dbReference type="Pfam" id="PF01973">
    <property type="entry name" value="MptE-like"/>
    <property type="match status" value="1"/>
</dbReference>
<evidence type="ECO:0000313" key="3">
    <source>
        <dbReference type="EMBL" id="HHP67456.1"/>
    </source>
</evidence>
<dbReference type="InterPro" id="IPR002826">
    <property type="entry name" value="MptE-like"/>
</dbReference>
<sequence>MAWVIDKGEWLKLYEEIKSALPLSFDKDQYATDILSILLQRHPGRVRLEEVPSIGRPVVIFGCGRNLADDIRVYLDRYTDYPAIAADGSVKELLDHGILPLIVVTDLDGDPRSIQKAAREGSLIIVHAHGDNIDRVRRLVGSIQGRLLGSTQVEPRPYVYNFGGFTDGDRAVFIARALGSGRVILAGFDFENPSACETDLVKKPWVKKLKLEVARRLLEYLSSKGMEIEFIH</sequence>
<name>A0A7J3XXQ8_9CREN</name>
<dbReference type="GO" id="GO:0005524">
    <property type="term" value="F:ATP binding"/>
    <property type="evidence" value="ECO:0007669"/>
    <property type="project" value="UniProtKB-UniRule"/>
</dbReference>
<feature type="domain" description="6-hydroxymethylpterin diphosphokinase MptE-like" evidence="2">
    <location>
        <begin position="55"/>
        <end position="191"/>
    </location>
</feature>
<dbReference type="EC" id="2.7.6.3" evidence="1"/>
<keyword evidence="1" id="KW-0460">Magnesium</keyword>
<dbReference type="GO" id="GO:0003848">
    <property type="term" value="F:2-amino-4-hydroxy-6-hydroxymethyldihydropteridine diphosphokinase activity"/>
    <property type="evidence" value="ECO:0007669"/>
    <property type="project" value="UniProtKB-UniRule"/>
</dbReference>
<keyword evidence="1" id="KW-0418">Kinase</keyword>
<dbReference type="HAMAP" id="MF_02131">
    <property type="entry name" value="HMPDK_arch"/>
    <property type="match status" value="1"/>
</dbReference>
<comment type="catalytic activity">
    <reaction evidence="1">
        <text>6-hydroxymethyl-7,8-dihydropterin + ATP = (7,8-dihydropterin-6-yl)methyl diphosphate + AMP + H(+)</text>
        <dbReference type="Rhea" id="RHEA:11412"/>
        <dbReference type="ChEBI" id="CHEBI:15378"/>
        <dbReference type="ChEBI" id="CHEBI:30616"/>
        <dbReference type="ChEBI" id="CHEBI:44841"/>
        <dbReference type="ChEBI" id="CHEBI:72950"/>
        <dbReference type="ChEBI" id="CHEBI:456215"/>
        <dbReference type="EC" id="2.7.6.3"/>
    </reaction>
</comment>
<evidence type="ECO:0000259" key="2">
    <source>
        <dbReference type="Pfam" id="PF01973"/>
    </source>
</evidence>
<dbReference type="GO" id="GO:0016301">
    <property type="term" value="F:kinase activity"/>
    <property type="evidence" value="ECO:0007669"/>
    <property type="project" value="UniProtKB-KW"/>
</dbReference>
<dbReference type="EMBL" id="DRYK01000025">
    <property type="protein sequence ID" value="HHP67456.1"/>
    <property type="molecule type" value="Genomic_DNA"/>
</dbReference>
<comment type="cofactor">
    <cofactor evidence="1">
        <name>Mg(2+)</name>
        <dbReference type="ChEBI" id="CHEBI:18420"/>
    </cofactor>
</comment>
<proteinExistence type="inferred from homology"/>
<dbReference type="PANTHER" id="PTHR39648:SF1">
    <property type="entry name" value="6-HYDROXYMETHYL-7,8-DIHYDROPTERIN PYROPHOSPHOKINASE"/>
    <property type="match status" value="1"/>
</dbReference>
<accession>A0A7J3XXQ8</accession>
<comment type="similarity">
    <text evidence="1">Belongs to the archaeal 6-HMPDK family.</text>
</comment>
<keyword evidence="1" id="KW-0808">Transferase</keyword>
<gene>
    <name evidence="1" type="primary">mptE</name>
    <name evidence="3" type="ORF">ENM60_01465</name>
</gene>
<protein>
    <recommendedName>
        <fullName evidence="1">6-hydroxymethyl-7,8-dihydropterin pyrophosphokinase</fullName>
        <shortName evidence="1">HPPK</shortName>
        <ecNumber evidence="1">2.7.6.3</ecNumber>
    </recommendedName>
    <alternativeName>
        <fullName evidence="1">2-amino-4-hydroxy-6-hydroxymethyldihydropteridine pyrophosphokinase</fullName>
    </alternativeName>
    <alternativeName>
        <fullName evidence="1">6-hydroxymethyl-7,8-dihydropterin diphosphokinase</fullName>
        <shortName evidence="1">6-HMPDK</shortName>
    </alternativeName>
    <alternativeName>
        <fullName evidence="1">7,8-dihydro-6-hydroxymethylpterin diphosphokinase</fullName>
    </alternativeName>
    <alternativeName>
        <fullName evidence="1">7,8-dihydro-6-hydroxymethylpterin pyrophosphokinase</fullName>
        <shortName evidence="1">PPPK</shortName>
    </alternativeName>
</protein>
<dbReference type="GO" id="GO:0000287">
    <property type="term" value="F:magnesium ion binding"/>
    <property type="evidence" value="ECO:0007669"/>
    <property type="project" value="UniProtKB-UniRule"/>
</dbReference>
<evidence type="ECO:0000256" key="1">
    <source>
        <dbReference type="HAMAP-Rule" id="MF_02131"/>
    </source>
</evidence>
<reference evidence="3" key="1">
    <citation type="journal article" date="2020" name="mSystems">
        <title>Genome- and Community-Level Interaction Insights into Carbon Utilization and Element Cycling Functions of Hydrothermarchaeota in Hydrothermal Sediment.</title>
        <authorList>
            <person name="Zhou Z."/>
            <person name="Liu Y."/>
            <person name="Xu W."/>
            <person name="Pan J."/>
            <person name="Luo Z.H."/>
            <person name="Li M."/>
        </authorList>
    </citation>
    <scope>NUCLEOTIDE SEQUENCE [LARGE SCALE GENOMIC DNA]</scope>
    <source>
        <strain evidence="3">SpSt-110</strain>
    </source>
</reference>
<comment type="caution">
    <text evidence="3">The sequence shown here is derived from an EMBL/GenBank/DDBJ whole genome shotgun (WGS) entry which is preliminary data.</text>
</comment>
<keyword evidence="1" id="KW-0067">ATP-binding</keyword>
<keyword evidence="1" id="KW-0547">Nucleotide-binding</keyword>
<dbReference type="PANTHER" id="PTHR39648">
    <property type="entry name" value="6-HYDROXYMETHYL-7,8-DIHYDROPTERIN PYROPHOSPHOKINASE"/>
    <property type="match status" value="1"/>
</dbReference>
<comment type="function">
    <text evidence="1">Catalyzes the transfer of diphosphate from ATP to 6-hydroxymethyl-7,8-dihydropterin (6-HMD), leading to 6-hydroxymethyl-7,8-dihydropterin diphosphate (6-HMDP).</text>
</comment>
<dbReference type="AlphaFoldDB" id="A0A7J3XXQ8"/>
<dbReference type="InterPro" id="IPR027510">
    <property type="entry name" value="HMPDK_MptE"/>
</dbReference>
<organism evidence="3">
    <name type="scientific">Thermogladius calderae</name>
    <dbReference type="NCBI Taxonomy" id="1200300"/>
    <lineage>
        <taxon>Archaea</taxon>
        <taxon>Thermoproteota</taxon>
        <taxon>Thermoprotei</taxon>
        <taxon>Desulfurococcales</taxon>
        <taxon>Desulfurococcaceae</taxon>
        <taxon>Thermogladius</taxon>
    </lineage>
</organism>